<accession>A0AAP2RG06</accession>
<comment type="caution">
    <text evidence="3">The sequence shown here is derived from an EMBL/GenBank/DDBJ whole genome shotgun (WGS) entry which is preliminary data.</text>
</comment>
<feature type="transmembrane region" description="Helical" evidence="1">
    <location>
        <begin position="99"/>
        <end position="124"/>
    </location>
</feature>
<keyword evidence="1" id="KW-1133">Transmembrane helix</keyword>
<dbReference type="AlphaFoldDB" id="A0AAP2RG06"/>
<feature type="transmembrane region" description="Helical" evidence="1">
    <location>
        <begin position="232"/>
        <end position="260"/>
    </location>
</feature>
<feature type="transmembrane region" description="Helical" evidence="1">
    <location>
        <begin position="130"/>
        <end position="159"/>
    </location>
</feature>
<feature type="transmembrane region" description="Helical" evidence="1">
    <location>
        <begin position="53"/>
        <end position="78"/>
    </location>
</feature>
<feature type="transmembrane region" description="Helical" evidence="1">
    <location>
        <begin position="180"/>
        <end position="201"/>
    </location>
</feature>
<dbReference type="RefSeq" id="WP_230742967.1">
    <property type="nucleotide sequence ID" value="NZ_PGCK01000013.1"/>
</dbReference>
<evidence type="ECO:0000313" key="4">
    <source>
        <dbReference type="Proteomes" id="UP001320159"/>
    </source>
</evidence>
<organism evidence="3 4">
    <name type="scientific">Methanooceanicella nereidis</name>
    <dbReference type="NCBI Taxonomy" id="2052831"/>
    <lineage>
        <taxon>Archaea</taxon>
        <taxon>Methanobacteriati</taxon>
        <taxon>Methanobacteriota</taxon>
        <taxon>Stenosarchaea group</taxon>
        <taxon>Methanomicrobia</taxon>
        <taxon>Methanocellales</taxon>
        <taxon>Methanocellaceae</taxon>
        <taxon>Methanooceanicella</taxon>
    </lineage>
</organism>
<proteinExistence type="predicted"/>
<evidence type="ECO:0000259" key="2">
    <source>
        <dbReference type="Pfam" id="PF25231"/>
    </source>
</evidence>
<keyword evidence="1" id="KW-0812">Transmembrane</keyword>
<sequence>MGDFISILEKSVKGLANCSMLLLAGALVGILSLPGLLPYGSFSGTALELSGSYTFLIFPIIIMPLILSGSMGYALEYINSGSSSFSTFLGSIKKYYPKYLLASIVAFIIYYLLTTSLLLVLFSAGIAGDAFVASLMALVSLTIMFIGLMLIEFYDVCIITENHGVLKSFSMSVNFVKRNFAAVLPLFIIILILKLLVQFPLLMGMTAEFMTNETYMTNTSYMNATYMGNIDIAIGIPAMISVGIFQALIQAFVFAFTILYKMNFYITIRDRKRITDFDYDFSEETK</sequence>
<gene>
    <name evidence="3" type="ORF">CUJ83_13895</name>
</gene>
<dbReference type="InterPro" id="IPR057169">
    <property type="entry name" value="DUF7847"/>
</dbReference>
<keyword evidence="1" id="KW-0472">Membrane</keyword>
<feature type="transmembrane region" description="Helical" evidence="1">
    <location>
        <begin position="12"/>
        <end position="33"/>
    </location>
</feature>
<dbReference type="Pfam" id="PF25231">
    <property type="entry name" value="DUF7847"/>
    <property type="match status" value="1"/>
</dbReference>
<name>A0AAP2RG06_9EURY</name>
<feature type="domain" description="DUF7847" evidence="2">
    <location>
        <begin position="7"/>
        <end position="265"/>
    </location>
</feature>
<dbReference type="Proteomes" id="UP001320159">
    <property type="component" value="Unassembled WGS sequence"/>
</dbReference>
<protein>
    <recommendedName>
        <fullName evidence="2">DUF7847 domain-containing protein</fullName>
    </recommendedName>
</protein>
<keyword evidence="4" id="KW-1185">Reference proteome</keyword>
<evidence type="ECO:0000256" key="1">
    <source>
        <dbReference type="SAM" id="Phobius"/>
    </source>
</evidence>
<reference evidence="3 4" key="1">
    <citation type="submission" date="2017-11" db="EMBL/GenBank/DDBJ databases">
        <title>Isolation and Characterization of Family Methanocellaceae Species from Potential Methane Hydrate Area Offshore Southwestern Taiwan.</title>
        <authorList>
            <person name="Zhang W.-L."/>
            <person name="Chen W.-C."/>
            <person name="Lai M.-C."/>
            <person name="Chen S.-C."/>
        </authorList>
    </citation>
    <scope>NUCLEOTIDE SEQUENCE [LARGE SCALE GENOMIC DNA]</scope>
    <source>
        <strain evidence="3 4">CWC-04</strain>
    </source>
</reference>
<dbReference type="EMBL" id="PGCK01000013">
    <property type="protein sequence ID" value="MCD1296091.1"/>
    <property type="molecule type" value="Genomic_DNA"/>
</dbReference>
<evidence type="ECO:0000313" key="3">
    <source>
        <dbReference type="EMBL" id="MCD1296091.1"/>
    </source>
</evidence>